<dbReference type="Ensembl" id="ENSGEVT00005014559.1">
    <property type="protein sequence ID" value="ENSGEVP00005013895.1"/>
    <property type="gene ID" value="ENSGEVG00005009825.1"/>
</dbReference>
<dbReference type="PANTHER" id="PTHR10395:SF11">
    <property type="entry name" value="5-HYDROXYISOURATE HYDROLASE"/>
    <property type="match status" value="1"/>
</dbReference>
<feature type="domain" description="Transthyretin/hydroxyisourate hydrolase" evidence="2">
    <location>
        <begin position="123"/>
        <end position="160"/>
    </location>
</feature>
<dbReference type="GeneTree" id="ENSGT01110000268680"/>
<reference evidence="3" key="3">
    <citation type="submission" date="2025-09" db="UniProtKB">
        <authorList>
            <consortium name="Ensembl"/>
        </authorList>
    </citation>
    <scope>IDENTIFICATION</scope>
</reference>
<accession>A0A8C4WCL3</accession>
<dbReference type="GO" id="GO:0006144">
    <property type="term" value="P:purine nucleobase metabolic process"/>
    <property type="evidence" value="ECO:0007669"/>
    <property type="project" value="TreeGrafter"/>
</dbReference>
<protein>
    <recommendedName>
        <fullName evidence="2">Transthyretin/hydroxyisourate hydrolase domain-containing protein</fullName>
    </recommendedName>
</protein>
<sequence>MECRAGLSALHSALRALPVYQSAETLLPCCPHQRSPRVVGTAVGQGNGHRALGARSEGPRLAPSSSLTIHVLNTLMSQPATGLATHLSQLEGPRLQWMELMKSSTNVDGHCPLFLAPGQVKLGYTSFYPYVEAVFMVTEQTRQLHIPLLISPFSYTTYKGSKSTRESKSAPAAGLAMAPEMGWRK</sequence>
<dbReference type="AlphaFoldDB" id="A0A8C4WCL3"/>
<dbReference type="InterPro" id="IPR036817">
    <property type="entry name" value="Transthyretin/HIU_hydrolase_sf"/>
</dbReference>
<evidence type="ECO:0000313" key="4">
    <source>
        <dbReference type="Proteomes" id="UP000694390"/>
    </source>
</evidence>
<dbReference type="OrthoDB" id="10265230at2759"/>
<reference evidence="3" key="2">
    <citation type="submission" date="2025-08" db="UniProtKB">
        <authorList>
            <consortium name="Ensembl"/>
        </authorList>
    </citation>
    <scope>IDENTIFICATION</scope>
</reference>
<feature type="region of interest" description="Disordered" evidence="1">
    <location>
        <begin position="161"/>
        <end position="185"/>
    </location>
</feature>
<evidence type="ECO:0000313" key="3">
    <source>
        <dbReference type="Ensembl" id="ENSGEVP00005013895.1"/>
    </source>
</evidence>
<name>A0A8C4WCL3_9SAUR</name>
<organism evidence="3 4">
    <name type="scientific">Gopherus evgoodei</name>
    <name type="common">Goodes thornscrub tortoise</name>
    <dbReference type="NCBI Taxonomy" id="1825980"/>
    <lineage>
        <taxon>Eukaryota</taxon>
        <taxon>Metazoa</taxon>
        <taxon>Chordata</taxon>
        <taxon>Craniata</taxon>
        <taxon>Vertebrata</taxon>
        <taxon>Euteleostomi</taxon>
        <taxon>Archelosauria</taxon>
        <taxon>Testudinata</taxon>
        <taxon>Testudines</taxon>
        <taxon>Cryptodira</taxon>
        <taxon>Durocryptodira</taxon>
        <taxon>Testudinoidea</taxon>
        <taxon>Testudinidae</taxon>
        <taxon>Gopherus</taxon>
    </lineage>
</organism>
<dbReference type="PANTHER" id="PTHR10395">
    <property type="entry name" value="URICASE AND TRANSTHYRETIN-RELATED"/>
    <property type="match status" value="1"/>
</dbReference>
<proteinExistence type="predicted"/>
<evidence type="ECO:0000259" key="2">
    <source>
        <dbReference type="Pfam" id="PF00576"/>
    </source>
</evidence>
<dbReference type="InterPro" id="IPR023416">
    <property type="entry name" value="Transthyretin/HIU_hydrolase_d"/>
</dbReference>
<dbReference type="Pfam" id="PF00576">
    <property type="entry name" value="Transthyretin"/>
    <property type="match status" value="1"/>
</dbReference>
<reference evidence="3" key="1">
    <citation type="submission" date="2019-06" db="EMBL/GenBank/DDBJ databases">
        <title>G10K-VGP Goodes thornscrub tortoise genome, primary haplotype.</title>
        <authorList>
            <person name="Murphy B."/>
            <person name="Edwards T."/>
            <person name="Rhie A."/>
            <person name="Koren S."/>
            <person name="Phillippy A."/>
            <person name="Fedrigo O."/>
            <person name="Haase B."/>
            <person name="Mountcastle J."/>
            <person name="Lewin H."/>
            <person name="Damas J."/>
            <person name="Howe K."/>
            <person name="Formenti G."/>
            <person name="Myers G."/>
            <person name="Durbin R."/>
            <person name="Jarvis E.D."/>
        </authorList>
    </citation>
    <scope>NUCLEOTIDE SEQUENCE [LARGE SCALE GENOMIC DNA]</scope>
</reference>
<dbReference type="Gene3D" id="2.60.40.180">
    <property type="entry name" value="Transthyretin/hydroxyisourate hydrolase domain"/>
    <property type="match status" value="2"/>
</dbReference>
<evidence type="ECO:0000256" key="1">
    <source>
        <dbReference type="SAM" id="MobiDB-lite"/>
    </source>
</evidence>
<keyword evidence="4" id="KW-1185">Reference proteome</keyword>
<dbReference type="SUPFAM" id="SSF49472">
    <property type="entry name" value="Transthyretin (synonym: prealbumin)"/>
    <property type="match status" value="1"/>
</dbReference>
<dbReference type="Proteomes" id="UP000694390">
    <property type="component" value="Chromosome 12"/>
</dbReference>